<dbReference type="GO" id="GO:0005737">
    <property type="term" value="C:cytoplasm"/>
    <property type="evidence" value="ECO:0007669"/>
    <property type="project" value="UniProtKB-SubCell"/>
</dbReference>
<dbReference type="NCBIfam" id="NF001754">
    <property type="entry name" value="PRK00481.1-4"/>
    <property type="match status" value="1"/>
</dbReference>
<feature type="binding site" evidence="4">
    <location>
        <position position="27"/>
    </location>
    <ligand>
        <name>NAD(+)</name>
        <dbReference type="ChEBI" id="CHEBI:57540"/>
    </ligand>
</feature>
<feature type="binding site" evidence="4">
    <location>
        <position position="35"/>
    </location>
    <ligand>
        <name>NAD(+)</name>
        <dbReference type="ChEBI" id="CHEBI:57540"/>
    </ligand>
</feature>
<comment type="caution">
    <text evidence="4">Lacks conserved residue(s) required for the propagation of feature annotation.</text>
</comment>
<comment type="caution">
    <text evidence="7">The sequence shown here is derived from an EMBL/GenBank/DDBJ whole genome shotgun (WGS) entry which is preliminary data.</text>
</comment>
<dbReference type="EC" id="2.3.1.286" evidence="4"/>
<evidence type="ECO:0000256" key="5">
    <source>
        <dbReference type="PROSITE-ProRule" id="PRU00236"/>
    </source>
</evidence>
<comment type="similarity">
    <text evidence="4">Belongs to the sirtuin family. Class U subfamily.</text>
</comment>
<dbReference type="PANTHER" id="PTHR11085">
    <property type="entry name" value="NAD-DEPENDENT PROTEIN DEACYLASE SIRTUIN-5, MITOCHONDRIAL-RELATED"/>
    <property type="match status" value="1"/>
</dbReference>
<dbReference type="GO" id="GO:0070403">
    <property type="term" value="F:NAD+ binding"/>
    <property type="evidence" value="ECO:0007669"/>
    <property type="project" value="UniProtKB-UniRule"/>
</dbReference>
<feature type="domain" description="Deacetylase sirtuin-type" evidence="6">
    <location>
        <begin position="1"/>
        <end position="259"/>
    </location>
</feature>
<keyword evidence="8" id="KW-1185">Reference proteome</keyword>
<evidence type="ECO:0000259" key="6">
    <source>
        <dbReference type="PROSITE" id="PS50305"/>
    </source>
</evidence>
<dbReference type="InterPro" id="IPR026591">
    <property type="entry name" value="Sirtuin_cat_small_dom_sf"/>
</dbReference>
<dbReference type="InterPro" id="IPR029035">
    <property type="entry name" value="DHS-like_NAD/FAD-binding_dom"/>
</dbReference>
<feature type="binding site" evidence="4">
    <location>
        <position position="34"/>
    </location>
    <ligand>
        <name>NAD(+)</name>
        <dbReference type="ChEBI" id="CHEBI:57540"/>
    </ligand>
</feature>
<dbReference type="InterPro" id="IPR050134">
    <property type="entry name" value="NAD-dep_sirtuin_deacylases"/>
</dbReference>
<feature type="binding site" evidence="4">
    <location>
        <position position="235"/>
    </location>
    <ligand>
        <name>NAD(+)</name>
        <dbReference type="ChEBI" id="CHEBI:57540"/>
    </ligand>
</feature>
<protein>
    <recommendedName>
        <fullName evidence="4">NAD-dependent protein deacetylase</fullName>
        <ecNumber evidence="4">2.3.1.286</ecNumber>
    </recommendedName>
    <alternativeName>
        <fullName evidence="4">Regulatory protein SIR2 homolog</fullName>
    </alternativeName>
</protein>
<dbReference type="GO" id="GO:0017136">
    <property type="term" value="F:histone deacetylase activity, NAD-dependent"/>
    <property type="evidence" value="ECO:0007669"/>
    <property type="project" value="TreeGrafter"/>
</dbReference>
<keyword evidence="4 5" id="KW-0479">Metal-binding</keyword>
<accession>A0A7W8ILY7</accession>
<feature type="binding site" evidence="4">
    <location>
        <position position="217"/>
    </location>
    <ligand>
        <name>NAD(+)</name>
        <dbReference type="ChEBI" id="CHEBI:57540"/>
    </ligand>
</feature>
<feature type="binding site" evidence="4">
    <location>
        <position position="23"/>
    </location>
    <ligand>
        <name>NAD(+)</name>
        <dbReference type="ChEBI" id="CHEBI:57540"/>
    </ligand>
</feature>
<dbReference type="PROSITE" id="PS50305">
    <property type="entry name" value="SIRTUIN"/>
    <property type="match status" value="1"/>
</dbReference>
<feature type="binding site" evidence="4">
    <location>
        <position position="106"/>
    </location>
    <ligand>
        <name>nicotinamide</name>
        <dbReference type="ChEBI" id="CHEBI:17154"/>
    </ligand>
</feature>
<feature type="binding site" evidence="4">
    <location>
        <position position="105"/>
    </location>
    <ligand>
        <name>nicotinamide</name>
        <dbReference type="ChEBI" id="CHEBI:17154"/>
    </ligand>
</feature>
<comment type="function">
    <text evidence="4">NAD-dependent protein deacetylase which modulates the activities of several enzymes which are inactive in their acetylated form.</text>
</comment>
<dbReference type="Gene3D" id="3.40.50.1220">
    <property type="entry name" value="TPP-binding domain"/>
    <property type="match status" value="1"/>
</dbReference>
<comment type="catalytic activity">
    <reaction evidence="4">
        <text>N(6)-acetyl-L-lysyl-[protein] + NAD(+) + H2O = 2''-O-acetyl-ADP-D-ribose + nicotinamide + L-lysyl-[protein]</text>
        <dbReference type="Rhea" id="RHEA:43636"/>
        <dbReference type="Rhea" id="RHEA-COMP:9752"/>
        <dbReference type="Rhea" id="RHEA-COMP:10731"/>
        <dbReference type="ChEBI" id="CHEBI:15377"/>
        <dbReference type="ChEBI" id="CHEBI:17154"/>
        <dbReference type="ChEBI" id="CHEBI:29969"/>
        <dbReference type="ChEBI" id="CHEBI:57540"/>
        <dbReference type="ChEBI" id="CHEBI:61930"/>
        <dbReference type="ChEBI" id="CHEBI:83767"/>
        <dbReference type="EC" id="2.3.1.286"/>
    </reaction>
</comment>
<feature type="binding site" evidence="4 5">
    <location>
        <position position="154"/>
    </location>
    <ligand>
        <name>Zn(2+)</name>
        <dbReference type="ChEBI" id="CHEBI:29105"/>
    </ligand>
</feature>
<dbReference type="Pfam" id="PF02146">
    <property type="entry name" value="SIR2"/>
    <property type="match status" value="1"/>
</dbReference>
<dbReference type="InterPro" id="IPR028628">
    <property type="entry name" value="Sirtuin_class_U"/>
</dbReference>
<keyword evidence="1 4" id="KW-0963">Cytoplasm</keyword>
<keyword evidence="3 4" id="KW-0520">NAD</keyword>
<sequence length="259" mass="28534">MDVTKELAVRIARANMIAVLTGAGMSTESGIPDFRSENGIYAQEEDVEYYLSEYYFAKNPVDFWQRFKRMFSLKLMGKFAPNAGHLFLRQLEEMGKQVTILTQNIDGLHKKAGSTNVIELHGTLQTATCPACGAKYDLAFINSKDVPSCKRGTCGEILKPDVVLFGGVVPRIDEAFAAAAKSELLLAMGTSLEVTPVNQIPLYVAAESPSTYKAIINKTPTRMDHAFELVIHGGIGDTVAKLRSYISWCLSRPEDCRDL</sequence>
<feature type="binding site" evidence="4">
    <location>
        <position position="34"/>
    </location>
    <ligand>
        <name>nicotinamide</name>
        <dbReference type="ChEBI" id="CHEBI:17154"/>
    </ligand>
</feature>
<comment type="subcellular location">
    <subcellularLocation>
        <location evidence="4">Cytoplasm</location>
    </subcellularLocation>
</comment>
<feature type="active site" description="Proton acceptor" evidence="4 5">
    <location>
        <position position="121"/>
    </location>
</feature>
<gene>
    <name evidence="4" type="primary">cobB</name>
    <name evidence="7" type="ORF">HNQ34_000017</name>
</gene>
<evidence type="ECO:0000313" key="8">
    <source>
        <dbReference type="Proteomes" id="UP000520011"/>
    </source>
</evidence>
<evidence type="ECO:0000313" key="7">
    <source>
        <dbReference type="EMBL" id="MBB5322940.1"/>
    </source>
</evidence>
<dbReference type="PANTHER" id="PTHR11085:SF4">
    <property type="entry name" value="NAD-DEPENDENT PROTEIN DEACYLASE"/>
    <property type="match status" value="1"/>
</dbReference>
<feature type="binding site" evidence="4">
    <location>
        <position position="103"/>
    </location>
    <ligand>
        <name>NAD(+)</name>
        <dbReference type="ChEBI" id="CHEBI:57540"/>
    </ligand>
</feature>
<dbReference type="RefSeq" id="WP_183250749.1">
    <property type="nucleotide sequence ID" value="NZ_JACHEP010000001.1"/>
</dbReference>
<feature type="binding site" evidence="4 5">
    <location>
        <position position="132"/>
    </location>
    <ligand>
        <name>Zn(2+)</name>
        <dbReference type="ChEBI" id="CHEBI:29105"/>
    </ligand>
</feature>
<feature type="binding site" evidence="4">
    <location>
        <position position="121"/>
    </location>
    <ligand>
        <name>NAD(+)</name>
        <dbReference type="ChEBI" id="CHEBI:57540"/>
    </ligand>
</feature>
<feature type="binding site" evidence="4">
    <location>
        <position position="191"/>
    </location>
    <ligand>
        <name>NAD(+)</name>
        <dbReference type="ChEBI" id="CHEBI:57540"/>
    </ligand>
</feature>
<name>A0A7W8ILY7_9BACL</name>
<feature type="binding site" evidence="4 5">
    <location>
        <position position="129"/>
    </location>
    <ligand>
        <name>Zn(2+)</name>
        <dbReference type="ChEBI" id="CHEBI:29105"/>
    </ligand>
</feature>
<evidence type="ECO:0000256" key="2">
    <source>
        <dbReference type="ARBA" id="ARBA00022679"/>
    </source>
</evidence>
<dbReference type="GO" id="GO:0008270">
    <property type="term" value="F:zinc ion binding"/>
    <property type="evidence" value="ECO:0007669"/>
    <property type="project" value="UniProtKB-UniRule"/>
</dbReference>
<reference evidence="7 8" key="1">
    <citation type="submission" date="2020-08" db="EMBL/GenBank/DDBJ databases">
        <title>Genomic Encyclopedia of Type Strains, Phase IV (KMG-IV): sequencing the most valuable type-strain genomes for metagenomic binning, comparative biology and taxonomic classification.</title>
        <authorList>
            <person name="Goeker M."/>
        </authorList>
    </citation>
    <scope>NUCLEOTIDE SEQUENCE [LARGE SCALE GENOMIC DNA]</scope>
    <source>
        <strain evidence="7 8">DSM 16325</strain>
    </source>
</reference>
<proteinExistence type="inferred from homology"/>
<keyword evidence="4 5" id="KW-0862">Zinc</keyword>
<dbReference type="Gene3D" id="3.30.1600.10">
    <property type="entry name" value="SIR2/SIRT2 'Small Domain"/>
    <property type="match status" value="1"/>
</dbReference>
<dbReference type="EMBL" id="JACHEP010000001">
    <property type="protein sequence ID" value="MBB5322940.1"/>
    <property type="molecule type" value="Genomic_DNA"/>
</dbReference>
<feature type="binding site" evidence="4">
    <location>
        <position position="106"/>
    </location>
    <ligand>
        <name>NAD(+)</name>
        <dbReference type="ChEBI" id="CHEBI:57540"/>
    </ligand>
</feature>
<evidence type="ECO:0000256" key="4">
    <source>
        <dbReference type="HAMAP-Rule" id="MF_01968"/>
    </source>
</evidence>
<feature type="binding site" evidence="4 5">
    <location>
        <position position="149"/>
    </location>
    <ligand>
        <name>Zn(2+)</name>
        <dbReference type="ChEBI" id="CHEBI:29105"/>
    </ligand>
</feature>
<dbReference type="SUPFAM" id="SSF52467">
    <property type="entry name" value="DHS-like NAD/FAD-binding domain"/>
    <property type="match status" value="1"/>
</dbReference>
<organism evidence="7 8">
    <name type="scientific">Anoxybacteroides tepidamans</name>
    <dbReference type="NCBI Taxonomy" id="265948"/>
    <lineage>
        <taxon>Bacteria</taxon>
        <taxon>Bacillati</taxon>
        <taxon>Bacillota</taxon>
        <taxon>Bacilli</taxon>
        <taxon>Bacillales</taxon>
        <taxon>Anoxybacillaceae</taxon>
        <taxon>Anoxybacteroides</taxon>
    </lineage>
</organism>
<evidence type="ECO:0000256" key="3">
    <source>
        <dbReference type="ARBA" id="ARBA00023027"/>
    </source>
</evidence>
<dbReference type="Proteomes" id="UP000520011">
    <property type="component" value="Unassembled WGS sequence"/>
</dbReference>
<keyword evidence="2 4" id="KW-0808">Transferase</keyword>
<dbReference type="InterPro" id="IPR026590">
    <property type="entry name" value="Ssirtuin_cat_dom"/>
</dbReference>
<dbReference type="AlphaFoldDB" id="A0A7W8ILY7"/>
<comment type="cofactor">
    <cofactor evidence="4">
        <name>Zn(2+)</name>
        <dbReference type="ChEBI" id="CHEBI:29105"/>
    </cofactor>
    <text evidence="4">Binds 1 zinc ion per subunit.</text>
</comment>
<dbReference type="CDD" id="cd01407">
    <property type="entry name" value="SIR2-fam"/>
    <property type="match status" value="1"/>
</dbReference>
<dbReference type="InterPro" id="IPR003000">
    <property type="entry name" value="Sirtuin"/>
</dbReference>
<feature type="binding site" evidence="4">
    <location>
        <position position="190"/>
    </location>
    <ligand>
        <name>NAD(+)</name>
        <dbReference type="ChEBI" id="CHEBI:57540"/>
    </ligand>
</feature>
<evidence type="ECO:0000256" key="1">
    <source>
        <dbReference type="ARBA" id="ARBA00022490"/>
    </source>
</evidence>
<dbReference type="HAMAP" id="MF_01968">
    <property type="entry name" value="Sirtuin_ClassU"/>
    <property type="match status" value="1"/>
</dbReference>
<feature type="binding site" evidence="4">
    <location>
        <position position="105"/>
    </location>
    <ligand>
        <name>NAD(+)</name>
        <dbReference type="ChEBI" id="CHEBI:57540"/>
    </ligand>
</feature>